<dbReference type="Pfam" id="PF12867">
    <property type="entry name" value="DinB_2"/>
    <property type="match status" value="1"/>
</dbReference>
<organism evidence="3 4">
    <name type="scientific">Metabacillus idriensis</name>
    <dbReference type="NCBI Taxonomy" id="324768"/>
    <lineage>
        <taxon>Bacteria</taxon>
        <taxon>Bacillati</taxon>
        <taxon>Bacillota</taxon>
        <taxon>Bacilli</taxon>
        <taxon>Bacillales</taxon>
        <taxon>Bacillaceae</taxon>
        <taxon>Metabacillus</taxon>
    </lineage>
</organism>
<gene>
    <name evidence="3" type="ORF">GJU41_20985</name>
</gene>
<feature type="region of interest" description="Disordered" evidence="1">
    <location>
        <begin position="85"/>
        <end position="109"/>
    </location>
</feature>
<proteinExistence type="predicted"/>
<dbReference type="InterPro" id="IPR024775">
    <property type="entry name" value="DinB-like"/>
</dbReference>
<reference evidence="3 4" key="1">
    <citation type="submission" date="2019-11" db="EMBL/GenBank/DDBJ databases">
        <title>Bacillus idriensis genome.</title>
        <authorList>
            <person name="Konopka E.N."/>
            <person name="Newman J.D."/>
        </authorList>
    </citation>
    <scope>NUCLEOTIDE SEQUENCE [LARGE SCALE GENOMIC DNA]</scope>
    <source>
        <strain evidence="3 4">DSM 19097</strain>
    </source>
</reference>
<dbReference type="SUPFAM" id="SSF109854">
    <property type="entry name" value="DinB/YfiT-like putative metalloenzymes"/>
    <property type="match status" value="1"/>
</dbReference>
<dbReference type="Gene3D" id="1.20.120.450">
    <property type="entry name" value="dinb family like domain"/>
    <property type="match status" value="1"/>
</dbReference>
<dbReference type="Proteomes" id="UP000441585">
    <property type="component" value="Unassembled WGS sequence"/>
</dbReference>
<feature type="domain" description="DinB-like" evidence="2">
    <location>
        <begin position="18"/>
        <end position="165"/>
    </location>
</feature>
<dbReference type="AlphaFoldDB" id="A0A6I2MF68"/>
<name>A0A6I2MF68_9BACI</name>
<protein>
    <submittedName>
        <fullName evidence="3">DinB family protein</fullName>
    </submittedName>
</protein>
<accession>A0A6I2MF68</accession>
<keyword evidence="4" id="KW-1185">Reference proteome</keyword>
<evidence type="ECO:0000313" key="3">
    <source>
        <dbReference type="EMBL" id="MRX56439.1"/>
    </source>
</evidence>
<dbReference type="InterPro" id="IPR034660">
    <property type="entry name" value="DinB/YfiT-like"/>
</dbReference>
<evidence type="ECO:0000313" key="4">
    <source>
        <dbReference type="Proteomes" id="UP000441585"/>
    </source>
</evidence>
<sequence length="175" mass="20628">MKDLKEVFILKNDQVIEIYKDRLQHYSEVQLRHISEEGTWSIGQMYLHLIEVAFEYLENVEACAEATEEQKLGKTEAGENLFERGGFPPIKIKLPDDPENTPSNSRRKDDLMQGLIQVEEKMGEWEGKVDAINPNFKVKHRGFGWLNAREWFELVDMHFRHHFRQKTELEEKVGL</sequence>
<evidence type="ECO:0000259" key="2">
    <source>
        <dbReference type="Pfam" id="PF12867"/>
    </source>
</evidence>
<evidence type="ECO:0000256" key="1">
    <source>
        <dbReference type="SAM" id="MobiDB-lite"/>
    </source>
</evidence>
<dbReference type="EMBL" id="WKKF01000012">
    <property type="protein sequence ID" value="MRX56439.1"/>
    <property type="molecule type" value="Genomic_DNA"/>
</dbReference>
<comment type="caution">
    <text evidence="3">The sequence shown here is derived from an EMBL/GenBank/DDBJ whole genome shotgun (WGS) entry which is preliminary data.</text>
</comment>